<dbReference type="PANTHER" id="PTHR34202">
    <property type="entry name" value="UPF0548 PROTEIN"/>
    <property type="match status" value="1"/>
</dbReference>
<keyword evidence="3" id="KW-1185">Reference proteome</keyword>
<reference evidence="2" key="1">
    <citation type="journal article" date="2014" name="Int. J. Syst. Evol. Microbiol.">
        <title>Complete genome sequence of Corynebacterium casei LMG S-19264T (=DSM 44701T), isolated from a smear-ripened cheese.</title>
        <authorList>
            <consortium name="US DOE Joint Genome Institute (JGI-PGF)"/>
            <person name="Walter F."/>
            <person name="Albersmeier A."/>
            <person name="Kalinowski J."/>
            <person name="Ruckert C."/>
        </authorList>
    </citation>
    <scope>NUCLEOTIDE SEQUENCE</scope>
    <source>
        <strain evidence="2">JCM 31311</strain>
    </source>
</reference>
<comment type="caution">
    <text evidence="2">The sequence shown here is derived from an EMBL/GenBank/DDBJ whole genome shotgun (WGS) entry which is preliminary data.</text>
</comment>
<dbReference type="RefSeq" id="WP_189092333.1">
    <property type="nucleotide sequence ID" value="NZ_BMQL01000034.1"/>
</dbReference>
<name>A0A918CIL7_9DEIO</name>
<evidence type="ECO:0000259" key="1">
    <source>
        <dbReference type="Pfam" id="PF09348"/>
    </source>
</evidence>
<dbReference type="Pfam" id="PF09348">
    <property type="entry name" value="DUF1990"/>
    <property type="match status" value="1"/>
</dbReference>
<dbReference type="Proteomes" id="UP000603865">
    <property type="component" value="Unassembled WGS sequence"/>
</dbReference>
<dbReference type="PANTHER" id="PTHR34202:SF1">
    <property type="entry name" value="UPF0548 PROTEIN"/>
    <property type="match status" value="1"/>
</dbReference>
<gene>
    <name evidence="2" type="ORF">GCM10008957_40660</name>
</gene>
<dbReference type="PIRSF" id="PIRSF010260">
    <property type="entry name" value="UCP010260"/>
    <property type="match status" value="1"/>
</dbReference>
<dbReference type="InterPro" id="IPR018960">
    <property type="entry name" value="DUF1990"/>
</dbReference>
<organism evidence="2 3">
    <name type="scientific">Deinococcus ruber</name>
    <dbReference type="NCBI Taxonomy" id="1848197"/>
    <lineage>
        <taxon>Bacteria</taxon>
        <taxon>Thermotogati</taxon>
        <taxon>Deinococcota</taxon>
        <taxon>Deinococci</taxon>
        <taxon>Deinococcales</taxon>
        <taxon>Deinococcaceae</taxon>
        <taxon>Deinococcus</taxon>
    </lineage>
</organism>
<reference evidence="2" key="2">
    <citation type="submission" date="2020-09" db="EMBL/GenBank/DDBJ databases">
        <authorList>
            <person name="Sun Q."/>
            <person name="Ohkuma M."/>
        </authorList>
    </citation>
    <scope>NUCLEOTIDE SEQUENCE</scope>
    <source>
        <strain evidence="2">JCM 31311</strain>
    </source>
</reference>
<evidence type="ECO:0000313" key="2">
    <source>
        <dbReference type="EMBL" id="GGR24870.1"/>
    </source>
</evidence>
<proteinExistence type="predicted"/>
<feature type="domain" description="DUF1990" evidence="1">
    <location>
        <begin position="24"/>
        <end position="177"/>
    </location>
</feature>
<protein>
    <recommendedName>
        <fullName evidence="1">DUF1990 domain-containing protein</fullName>
    </recommendedName>
</protein>
<dbReference type="AlphaFoldDB" id="A0A918CIL7"/>
<dbReference type="EMBL" id="BMQL01000034">
    <property type="protein sequence ID" value="GGR24870.1"/>
    <property type="molecule type" value="Genomic_DNA"/>
</dbReference>
<accession>A0A918CIL7</accession>
<dbReference type="InterPro" id="IPR014457">
    <property type="entry name" value="UCP010260"/>
</dbReference>
<sequence length="186" mass="21193">MRLSRGSLAKLEREVERLQHLPATYRPIGVTLKPGEKQQKQYIVGLGSGENTFQQARTALRGWQTHRSHWLQLYPASSPPTEQQTVLVLLKAAGLCLSFGCRVVQVIDEARRYGFAYGTLPGHPERGEELFLIEWQPDDRVNFTLSAVSRPANLLYALGRPFGLFMRQLGTRQYLNAMQRATERIR</sequence>
<evidence type="ECO:0000313" key="3">
    <source>
        <dbReference type="Proteomes" id="UP000603865"/>
    </source>
</evidence>